<evidence type="ECO:0000256" key="4">
    <source>
        <dbReference type="ARBA" id="ARBA00023163"/>
    </source>
</evidence>
<dbReference type="InterPro" id="IPR009332">
    <property type="entry name" value="Med22"/>
</dbReference>
<dbReference type="EMBL" id="KQ257454">
    <property type="protein sequence ID" value="KND01334.1"/>
    <property type="molecule type" value="Genomic_DNA"/>
</dbReference>
<keyword evidence="5" id="KW-0539">Nucleus</keyword>
<dbReference type="PANTHER" id="PTHR12434:SF6">
    <property type="entry name" value="MEDIATOR OF RNA POLYMERASE II TRANSCRIPTION SUBUNIT 22"/>
    <property type="match status" value="1"/>
</dbReference>
<comment type="similarity">
    <text evidence="2">Belongs to the Mediator complex subunit 22 family.</text>
</comment>
<reference evidence="6 7" key="1">
    <citation type="submission" date="2009-08" db="EMBL/GenBank/DDBJ databases">
        <title>The Genome Sequence of Spizellomyces punctatus strain DAOM BR117.</title>
        <authorList>
            <consortium name="The Broad Institute Genome Sequencing Platform"/>
            <person name="Russ C."/>
            <person name="Cuomo C."/>
            <person name="Shea T."/>
            <person name="Young S.K."/>
            <person name="Zeng Q."/>
            <person name="Koehrsen M."/>
            <person name="Haas B."/>
            <person name="Borodovsky M."/>
            <person name="Guigo R."/>
            <person name="Alvarado L."/>
            <person name="Berlin A."/>
            <person name="Bochicchio J."/>
            <person name="Borenstein D."/>
            <person name="Chapman S."/>
            <person name="Chen Z."/>
            <person name="Engels R."/>
            <person name="Freedman E."/>
            <person name="Gellesch M."/>
            <person name="Goldberg J."/>
            <person name="Griggs A."/>
            <person name="Gujja S."/>
            <person name="Heiman D."/>
            <person name="Hepburn T."/>
            <person name="Howarth C."/>
            <person name="Jen D."/>
            <person name="Larson L."/>
            <person name="Lewis B."/>
            <person name="Mehta T."/>
            <person name="Park D."/>
            <person name="Pearson M."/>
            <person name="Roberts A."/>
            <person name="Saif S."/>
            <person name="Shenoy N."/>
            <person name="Sisk P."/>
            <person name="Stolte C."/>
            <person name="Sykes S."/>
            <person name="Thomson T."/>
            <person name="Walk T."/>
            <person name="White J."/>
            <person name="Yandava C."/>
            <person name="Burger G."/>
            <person name="Gray M.W."/>
            <person name="Holland P.W.H."/>
            <person name="King N."/>
            <person name="Lang F.B.F."/>
            <person name="Roger A.J."/>
            <person name="Ruiz-Trillo I."/>
            <person name="Lander E."/>
            <person name="Nusbaum C."/>
        </authorList>
    </citation>
    <scope>NUCLEOTIDE SEQUENCE [LARGE SCALE GENOMIC DNA]</scope>
    <source>
        <strain evidence="6 7">DAOM BR117</strain>
    </source>
</reference>
<dbReference type="GO" id="GO:0006357">
    <property type="term" value="P:regulation of transcription by RNA polymerase II"/>
    <property type="evidence" value="ECO:0007669"/>
    <property type="project" value="InterPro"/>
</dbReference>
<dbReference type="RefSeq" id="XP_016609373.1">
    <property type="nucleotide sequence ID" value="XM_016751422.1"/>
</dbReference>
<dbReference type="VEuPathDB" id="FungiDB:SPPG_03146"/>
<evidence type="ECO:0000313" key="6">
    <source>
        <dbReference type="EMBL" id="KND01334.1"/>
    </source>
</evidence>
<dbReference type="STRING" id="645134.A0A0L0HKH2"/>
<dbReference type="InParanoid" id="A0A0L0HKH2"/>
<dbReference type="eggNOG" id="KOG3304">
    <property type="taxonomic scope" value="Eukaryota"/>
</dbReference>
<comment type="subcellular location">
    <subcellularLocation>
        <location evidence="1">Nucleus</location>
    </subcellularLocation>
</comment>
<proteinExistence type="inferred from homology"/>
<name>A0A0L0HKH2_SPIPD</name>
<dbReference type="GO" id="GO:0003712">
    <property type="term" value="F:transcription coregulator activity"/>
    <property type="evidence" value="ECO:0007669"/>
    <property type="project" value="InterPro"/>
</dbReference>
<evidence type="ECO:0000256" key="1">
    <source>
        <dbReference type="ARBA" id="ARBA00004123"/>
    </source>
</evidence>
<dbReference type="GO" id="GO:0016592">
    <property type="term" value="C:mediator complex"/>
    <property type="evidence" value="ECO:0007669"/>
    <property type="project" value="InterPro"/>
</dbReference>
<keyword evidence="3" id="KW-0805">Transcription regulation</keyword>
<organism evidence="6 7">
    <name type="scientific">Spizellomyces punctatus (strain DAOM BR117)</name>
    <dbReference type="NCBI Taxonomy" id="645134"/>
    <lineage>
        <taxon>Eukaryota</taxon>
        <taxon>Fungi</taxon>
        <taxon>Fungi incertae sedis</taxon>
        <taxon>Chytridiomycota</taxon>
        <taxon>Chytridiomycota incertae sedis</taxon>
        <taxon>Chytridiomycetes</taxon>
        <taxon>Spizellomycetales</taxon>
        <taxon>Spizellomycetaceae</taxon>
        <taxon>Spizellomyces</taxon>
    </lineage>
</organism>
<dbReference type="OrthoDB" id="203279at2759"/>
<accession>A0A0L0HKH2</accession>
<protein>
    <recommendedName>
        <fullName evidence="8">Mediator of RNA polymerase II transcription subunit 22</fullName>
    </recommendedName>
</protein>
<evidence type="ECO:0000256" key="2">
    <source>
        <dbReference type="ARBA" id="ARBA00005942"/>
    </source>
</evidence>
<sequence length="144" mass="16281">MAIPSTYTEDDLNKRLDTEIDVLLDNLTHLVEAASLRQSSLTDSSQFETKDKYKIAQERQLMEGAAANIVNSAESLLTLTSELKQVLLLNDFKMLNATLHSRWLTVKDREGKCNNALLDFKDELDRVTMDLEDALYTPSSRRSG</sequence>
<dbReference type="Proteomes" id="UP000053201">
    <property type="component" value="Unassembled WGS sequence"/>
</dbReference>
<evidence type="ECO:0000256" key="5">
    <source>
        <dbReference type="ARBA" id="ARBA00023242"/>
    </source>
</evidence>
<keyword evidence="4" id="KW-0804">Transcription</keyword>
<gene>
    <name evidence="6" type="ORF">SPPG_03146</name>
</gene>
<dbReference type="GeneID" id="27686681"/>
<keyword evidence="7" id="KW-1185">Reference proteome</keyword>
<dbReference type="PANTHER" id="PTHR12434">
    <property type="entry name" value="MEDIATOR OF RNA POLYMERASE II TRANSCRIPTION SUBUNIT 22"/>
    <property type="match status" value="1"/>
</dbReference>
<evidence type="ECO:0000256" key="3">
    <source>
        <dbReference type="ARBA" id="ARBA00023015"/>
    </source>
</evidence>
<dbReference type="AlphaFoldDB" id="A0A0L0HKH2"/>
<dbReference type="Pfam" id="PF06179">
    <property type="entry name" value="Med22"/>
    <property type="match status" value="1"/>
</dbReference>
<evidence type="ECO:0008006" key="8">
    <source>
        <dbReference type="Google" id="ProtNLM"/>
    </source>
</evidence>
<evidence type="ECO:0000313" key="7">
    <source>
        <dbReference type="Proteomes" id="UP000053201"/>
    </source>
</evidence>